<dbReference type="InterPro" id="IPR003768">
    <property type="entry name" value="ScpA"/>
</dbReference>
<sequence>MLPIKLKKNYWGNTMMLMNFKTAVFEGPLDLLLHLIKTMEVDIYDIPMQEITEQYLLYIHTMQELELDVASEYLVMAATLLAIKSQMLLPKYNDSIDEDMPYEEGFGEDPRDELVLRLIEYRKYKEASAKLKEKEADRLLIYTKPPSDLSEYSSGIPVTAGEKAVTVYDMLGAFHKLMRRRRLQKPLHTKITREEISIEKRMEEVYQVLEHSVSWVNFNDLFPYPDKNYIVTTFLAILELMKRNQILIEQRDNFADIWLTTKGNV</sequence>
<dbReference type="EMBL" id="CCRF01000061">
    <property type="protein sequence ID" value="CEE01918.1"/>
    <property type="molecule type" value="Genomic_DNA"/>
</dbReference>
<evidence type="ECO:0000256" key="5">
    <source>
        <dbReference type="HAMAP-Rule" id="MF_01805"/>
    </source>
</evidence>
<organism evidence="6 7">
    <name type="scientific">Caldibacillus thermoamylovorans</name>
    <dbReference type="NCBI Taxonomy" id="35841"/>
    <lineage>
        <taxon>Bacteria</taxon>
        <taxon>Bacillati</taxon>
        <taxon>Bacillota</taxon>
        <taxon>Bacilli</taxon>
        <taxon>Bacillales</taxon>
        <taxon>Bacillaceae</taxon>
        <taxon>Caldibacillus</taxon>
    </lineage>
</organism>
<dbReference type="PANTHER" id="PTHR33969">
    <property type="entry name" value="SEGREGATION AND CONDENSATION PROTEIN A"/>
    <property type="match status" value="1"/>
</dbReference>
<dbReference type="Gene3D" id="1.10.10.580">
    <property type="entry name" value="Structural maintenance of chromosome 1. Chain E"/>
    <property type="match status" value="1"/>
</dbReference>
<dbReference type="Gene3D" id="6.10.250.2410">
    <property type="match status" value="1"/>
</dbReference>
<protein>
    <recommendedName>
        <fullName evidence="4 5">Segregation and condensation protein A</fullName>
    </recommendedName>
</protein>
<evidence type="ECO:0000313" key="6">
    <source>
        <dbReference type="EMBL" id="CEE01918.1"/>
    </source>
</evidence>
<dbReference type="GO" id="GO:0051301">
    <property type="term" value="P:cell division"/>
    <property type="evidence" value="ECO:0007669"/>
    <property type="project" value="UniProtKB-KW"/>
</dbReference>
<dbReference type="AlphaFoldDB" id="A0A090IZW3"/>
<dbReference type="PANTHER" id="PTHR33969:SF2">
    <property type="entry name" value="SEGREGATION AND CONDENSATION PROTEIN A"/>
    <property type="match status" value="1"/>
</dbReference>
<comment type="similarity">
    <text evidence="5">Belongs to the ScpA family.</text>
</comment>
<dbReference type="GO" id="GO:0005737">
    <property type="term" value="C:cytoplasm"/>
    <property type="evidence" value="ECO:0007669"/>
    <property type="project" value="UniProtKB-SubCell"/>
</dbReference>
<comment type="function">
    <text evidence="5">Participates in chromosomal partition during cell division. May act via the formation of a condensin-like complex containing Smc and ScpB that pull DNA away from mid-cell into both cell halves.</text>
</comment>
<comment type="subunit">
    <text evidence="5">Component of a cohesin-like complex composed of ScpA, ScpB and the Smc homodimer, in which ScpA and ScpB bind to the head domain of Smc. The presence of the three proteins is required for the association of the complex with DNA.</text>
</comment>
<evidence type="ECO:0000313" key="7">
    <source>
        <dbReference type="Proteomes" id="UP000040576"/>
    </source>
</evidence>
<keyword evidence="2 5" id="KW-0159">Chromosome partition</keyword>
<gene>
    <name evidence="5 6" type="primary">scpA</name>
    <name evidence="6" type="ORF">BT1A1_2096</name>
</gene>
<dbReference type="Pfam" id="PF02616">
    <property type="entry name" value="SMC_ScpA"/>
    <property type="match status" value="1"/>
</dbReference>
<dbReference type="InterPro" id="IPR023093">
    <property type="entry name" value="ScpA-like_C"/>
</dbReference>
<keyword evidence="3 5" id="KW-0131">Cell cycle</keyword>
<keyword evidence="7" id="KW-1185">Reference proteome</keyword>
<evidence type="ECO:0000256" key="2">
    <source>
        <dbReference type="ARBA" id="ARBA00022829"/>
    </source>
</evidence>
<accession>A0A090IZW3</accession>
<keyword evidence="5" id="KW-0963">Cytoplasm</keyword>
<dbReference type="NCBIfam" id="NF000995">
    <property type="entry name" value="PRK00104.1-4"/>
    <property type="match status" value="1"/>
</dbReference>
<comment type="subcellular location">
    <subcellularLocation>
        <location evidence="5">Cytoplasm</location>
    </subcellularLocation>
    <text evidence="5">Associated with two foci at the outer edges of the nucleoid region in young cells, and at four foci within both cell halves in older cells.</text>
</comment>
<dbReference type="GO" id="GO:0007059">
    <property type="term" value="P:chromosome segregation"/>
    <property type="evidence" value="ECO:0007669"/>
    <property type="project" value="UniProtKB-UniRule"/>
</dbReference>
<keyword evidence="1 5" id="KW-0132">Cell division</keyword>
<evidence type="ECO:0000256" key="3">
    <source>
        <dbReference type="ARBA" id="ARBA00023306"/>
    </source>
</evidence>
<evidence type="ECO:0000256" key="4">
    <source>
        <dbReference type="ARBA" id="ARBA00044777"/>
    </source>
</evidence>
<evidence type="ECO:0000256" key="1">
    <source>
        <dbReference type="ARBA" id="ARBA00022618"/>
    </source>
</evidence>
<reference evidence="6 7" key="1">
    <citation type="submission" date="2014-07" db="EMBL/GenBank/DDBJ databases">
        <authorList>
            <person name="Wibberg Daniel"/>
        </authorList>
    </citation>
    <scope>NUCLEOTIDE SEQUENCE [LARGE SCALE GENOMIC DNA]</scope>
</reference>
<dbReference type="Proteomes" id="UP000040576">
    <property type="component" value="Unassembled WGS sequence"/>
</dbReference>
<dbReference type="HAMAP" id="MF_01805">
    <property type="entry name" value="ScpA"/>
    <property type="match status" value="1"/>
</dbReference>
<proteinExistence type="inferred from homology"/>
<name>A0A090IZW3_9BACI</name>
<dbReference type="GO" id="GO:0006260">
    <property type="term" value="P:DNA replication"/>
    <property type="evidence" value="ECO:0007669"/>
    <property type="project" value="UniProtKB-UniRule"/>
</dbReference>